<dbReference type="GO" id="GO:0009063">
    <property type="term" value="P:amino acid catabolic process"/>
    <property type="evidence" value="ECO:0007669"/>
    <property type="project" value="InterPro"/>
</dbReference>
<organism evidence="10 11">
    <name type="scientific">Sphingopyxis lindanitolerans</name>
    <dbReference type="NCBI Taxonomy" id="2054227"/>
    <lineage>
        <taxon>Bacteria</taxon>
        <taxon>Pseudomonadati</taxon>
        <taxon>Pseudomonadota</taxon>
        <taxon>Alphaproteobacteria</taxon>
        <taxon>Sphingomonadales</taxon>
        <taxon>Sphingomonadaceae</taxon>
        <taxon>Sphingopyxis</taxon>
    </lineage>
</organism>
<accession>A0A2S8B7G4</accession>
<feature type="binding site" evidence="6">
    <location>
        <position position="186"/>
    </location>
    <ligand>
        <name>Mg(2+)</name>
        <dbReference type="ChEBI" id="CHEBI:18420"/>
    </ligand>
</feature>
<evidence type="ECO:0000259" key="9">
    <source>
        <dbReference type="SMART" id="SM00922"/>
    </source>
</evidence>
<dbReference type="PROSITE" id="PS00909">
    <property type="entry name" value="MR_MLE_2"/>
    <property type="match status" value="1"/>
</dbReference>
<keyword evidence="8" id="KW-0812">Transmembrane</keyword>
<dbReference type="SFLD" id="SFLDG00180">
    <property type="entry name" value="muconate_cycloisomerase"/>
    <property type="match status" value="1"/>
</dbReference>
<name>A0A2S8B7G4_9SPHN</name>
<dbReference type="SFLD" id="SFLDS00001">
    <property type="entry name" value="Enolase"/>
    <property type="match status" value="1"/>
</dbReference>
<proteinExistence type="inferred from homology"/>
<dbReference type="SMART" id="SM00922">
    <property type="entry name" value="MR_MLE"/>
    <property type="match status" value="1"/>
</dbReference>
<comment type="caution">
    <text evidence="10">The sequence shown here is derived from an EMBL/GenBank/DDBJ whole genome shotgun (WGS) entry which is preliminary data.</text>
</comment>
<dbReference type="InterPro" id="IPR013342">
    <property type="entry name" value="Mandelate_racemase_C"/>
</dbReference>
<dbReference type="InterPro" id="IPR034593">
    <property type="entry name" value="DgoD-like"/>
</dbReference>
<dbReference type="AlphaFoldDB" id="A0A2S8B7G4"/>
<dbReference type="InterPro" id="IPR034603">
    <property type="entry name" value="Dipeptide_epimerase"/>
</dbReference>
<dbReference type="InterPro" id="IPR029065">
    <property type="entry name" value="Enolase_C-like"/>
</dbReference>
<dbReference type="Pfam" id="PF13378">
    <property type="entry name" value="MR_MLE_C"/>
    <property type="match status" value="1"/>
</dbReference>
<feature type="domain" description="Mandelate racemase/muconate lactonizing enzyme C-terminal" evidence="9">
    <location>
        <begin position="140"/>
        <end position="233"/>
    </location>
</feature>
<feature type="active site" description="Proton acceptor; specific for (R)-substrate epimerization" evidence="5">
    <location>
        <position position="161"/>
    </location>
</feature>
<evidence type="ECO:0000313" key="10">
    <source>
        <dbReference type="EMBL" id="PQM28270.1"/>
    </source>
</evidence>
<sequence length="336" mass="35040">MAIQLKSVRVERWPVAGQFVISRGAKSHVDVVVAEVEGAEGFGGAVGRGEGTPVYYLGEDAAGCRDRILHAASHIAGLDAAAARAAIQDIMAPGAARNALDCALWDLEAKQRGLRLWQLAGCDGAPTARVTAFTISLGTPGAMAEAAATAEADGYRLLKIKLTGEDDRPRVAGVRRGAPNARLIVDANESWGQVDLLGEAEALADMGVEMIEQPVPVGADALLDGVYAPIPFVADESCHIAADIARVGPFYDGVNIKLDKAGGLTEALRLADAADAAGLSIMVGCMLCTSLAIAPAFVLAQRARWVDLDGPALLARDREDGFEFRDGRVAAPPPQP</sequence>
<dbReference type="Pfam" id="PF02746">
    <property type="entry name" value="MR_MLE_N"/>
    <property type="match status" value="1"/>
</dbReference>
<evidence type="ECO:0000256" key="1">
    <source>
        <dbReference type="ARBA" id="ARBA00008031"/>
    </source>
</evidence>
<dbReference type="OrthoDB" id="9782675at2"/>
<dbReference type="Gene3D" id="3.20.20.120">
    <property type="entry name" value="Enolase-like C-terminal domain"/>
    <property type="match status" value="1"/>
</dbReference>
<keyword evidence="8" id="KW-1133">Transmembrane helix</keyword>
<evidence type="ECO:0000256" key="2">
    <source>
        <dbReference type="ARBA" id="ARBA00022723"/>
    </source>
</evidence>
<evidence type="ECO:0000256" key="6">
    <source>
        <dbReference type="PIRSR" id="PIRSR634603-3"/>
    </source>
</evidence>
<dbReference type="InterPro" id="IPR018110">
    <property type="entry name" value="Mandel_Rmase/mucon_lact_enz_CS"/>
</dbReference>
<dbReference type="SUPFAM" id="SSF51604">
    <property type="entry name" value="Enolase C-terminal domain-like"/>
    <property type="match status" value="1"/>
</dbReference>
<dbReference type="InterPro" id="IPR013341">
    <property type="entry name" value="Mandelate_racemase_N_dom"/>
</dbReference>
<dbReference type="EMBL" id="PHFW01000002">
    <property type="protein sequence ID" value="PQM28270.1"/>
    <property type="molecule type" value="Genomic_DNA"/>
</dbReference>
<comment type="cofactor">
    <cofactor evidence="6 7">
        <name>Mg(2+)</name>
        <dbReference type="ChEBI" id="CHEBI:18420"/>
    </cofactor>
    <text evidence="6 7">Binds 1 Mg(2+) ion per subunit.</text>
</comment>
<dbReference type="PANTHER" id="PTHR48080:SF3">
    <property type="entry name" value="ENOLASE SUPERFAMILY MEMBER DDB_G0284701"/>
    <property type="match status" value="1"/>
</dbReference>
<keyword evidence="2 6" id="KW-0479">Metal-binding</keyword>
<dbReference type="RefSeq" id="WP_105998526.1">
    <property type="nucleotide sequence ID" value="NZ_CM009578.1"/>
</dbReference>
<gene>
    <name evidence="10" type="ORF">CVO77_07140</name>
</gene>
<evidence type="ECO:0000313" key="11">
    <source>
        <dbReference type="Proteomes" id="UP000238954"/>
    </source>
</evidence>
<evidence type="ECO:0000256" key="5">
    <source>
        <dbReference type="PIRSR" id="PIRSR634603-1"/>
    </source>
</evidence>
<feature type="active site" description="Proton acceptor; specific for (S)-substrate epimerization" evidence="5">
    <location>
        <position position="257"/>
    </location>
</feature>
<dbReference type="PANTHER" id="PTHR48080">
    <property type="entry name" value="D-GALACTONATE DEHYDRATASE-RELATED"/>
    <property type="match status" value="1"/>
</dbReference>
<evidence type="ECO:0000256" key="4">
    <source>
        <dbReference type="ARBA" id="ARBA00023235"/>
    </source>
</evidence>
<dbReference type="GO" id="GO:0000287">
    <property type="term" value="F:magnesium ion binding"/>
    <property type="evidence" value="ECO:0007669"/>
    <property type="project" value="UniProtKB-ARBA"/>
</dbReference>
<feature type="binding site" evidence="6">
    <location>
        <position position="212"/>
    </location>
    <ligand>
        <name>Mg(2+)</name>
        <dbReference type="ChEBI" id="CHEBI:18420"/>
    </ligand>
</feature>
<dbReference type="EC" id="5.1.1.-" evidence="7"/>
<dbReference type="Proteomes" id="UP000238954">
    <property type="component" value="Chromosome"/>
</dbReference>
<dbReference type="InterPro" id="IPR029017">
    <property type="entry name" value="Enolase-like_N"/>
</dbReference>
<dbReference type="CDD" id="cd03319">
    <property type="entry name" value="L-Ala-DL-Glu_epimerase"/>
    <property type="match status" value="1"/>
</dbReference>
<dbReference type="GO" id="GO:0016855">
    <property type="term" value="F:racemase and epimerase activity, acting on amino acids and derivatives"/>
    <property type="evidence" value="ECO:0007669"/>
    <property type="project" value="UniProtKB-UniRule"/>
</dbReference>
<evidence type="ECO:0000256" key="7">
    <source>
        <dbReference type="RuleBase" id="RU366006"/>
    </source>
</evidence>
<dbReference type="SUPFAM" id="SSF54826">
    <property type="entry name" value="Enolase N-terminal domain-like"/>
    <property type="match status" value="1"/>
</dbReference>
<dbReference type="SFLD" id="SFLDF00010">
    <property type="entry name" value="dipeptide_epimerase"/>
    <property type="match status" value="1"/>
</dbReference>
<evidence type="ECO:0000256" key="8">
    <source>
        <dbReference type="SAM" id="Phobius"/>
    </source>
</evidence>
<reference evidence="11" key="1">
    <citation type="submission" date="2017-11" db="EMBL/GenBank/DDBJ databases">
        <title>The complete genome sequence of Sphingopyxis pomeranensis sp. nov. strain WS5A3p.</title>
        <authorList>
            <person name="Kaminski M.A."/>
        </authorList>
    </citation>
    <scope>NUCLEOTIDE SEQUENCE [LARGE SCALE GENOMIC DNA]</scope>
    <source>
        <strain evidence="11">WS5A3p</strain>
    </source>
</reference>
<keyword evidence="4 7" id="KW-0413">Isomerase</keyword>
<keyword evidence="3 6" id="KW-0460">Magnesium</keyword>
<dbReference type="Gene3D" id="3.30.390.10">
    <property type="entry name" value="Enolase-like, N-terminal domain"/>
    <property type="match status" value="1"/>
</dbReference>
<comment type="similarity">
    <text evidence="1 7">Belongs to the mandelate racemase/muconate lactonizing enzyme family.</text>
</comment>
<keyword evidence="8" id="KW-0472">Membrane</keyword>
<keyword evidence="11" id="KW-1185">Reference proteome</keyword>
<feature type="transmembrane region" description="Helical" evidence="8">
    <location>
        <begin position="277"/>
        <end position="300"/>
    </location>
</feature>
<feature type="binding site" evidence="6">
    <location>
        <position position="235"/>
    </location>
    <ligand>
        <name>Mg(2+)</name>
        <dbReference type="ChEBI" id="CHEBI:18420"/>
    </ligand>
</feature>
<evidence type="ECO:0000256" key="3">
    <source>
        <dbReference type="ARBA" id="ARBA00022842"/>
    </source>
</evidence>
<dbReference type="InterPro" id="IPR036849">
    <property type="entry name" value="Enolase-like_C_sf"/>
</dbReference>
<protein>
    <recommendedName>
        <fullName evidence="7">Dipeptide epimerase</fullName>
        <ecNumber evidence="7">5.1.1.-</ecNumber>
    </recommendedName>
</protein>